<proteinExistence type="predicted"/>
<feature type="compositionally biased region" description="Basic residues" evidence="1">
    <location>
        <begin position="19"/>
        <end position="42"/>
    </location>
</feature>
<comment type="caution">
    <text evidence="2">The sequence shown here is derived from an EMBL/GenBank/DDBJ whole genome shotgun (WGS) entry which is preliminary data.</text>
</comment>
<dbReference type="InterPro" id="IPR011333">
    <property type="entry name" value="SKP1/BTB/POZ_sf"/>
</dbReference>
<feature type="region of interest" description="Disordered" evidence="1">
    <location>
        <begin position="1"/>
        <end position="42"/>
    </location>
</feature>
<dbReference type="EMBL" id="JBFTWV010000153">
    <property type="protein sequence ID" value="KAL2785179.1"/>
    <property type="molecule type" value="Genomic_DNA"/>
</dbReference>
<accession>A0ABR4FPK4</accession>
<organism evidence="2 3">
    <name type="scientific">Aspergillus keveii</name>
    <dbReference type="NCBI Taxonomy" id="714993"/>
    <lineage>
        <taxon>Eukaryota</taxon>
        <taxon>Fungi</taxon>
        <taxon>Dikarya</taxon>
        <taxon>Ascomycota</taxon>
        <taxon>Pezizomycotina</taxon>
        <taxon>Eurotiomycetes</taxon>
        <taxon>Eurotiomycetidae</taxon>
        <taxon>Eurotiales</taxon>
        <taxon>Aspergillaceae</taxon>
        <taxon>Aspergillus</taxon>
        <taxon>Aspergillus subgen. Nidulantes</taxon>
    </lineage>
</organism>
<protein>
    <recommendedName>
        <fullName evidence="4">BTB domain-containing protein</fullName>
    </recommendedName>
</protein>
<evidence type="ECO:0000313" key="3">
    <source>
        <dbReference type="Proteomes" id="UP001610563"/>
    </source>
</evidence>
<sequence length="346" mass="39421">MPQTDTTDDQTTADLSSPRRTKRKRKATPSVAKTKKRKYGPKDHRIRVSSAQLIKSSPFFKGALTGIWKASARFQEDREMEIGMPDWDIDALLVVMRLLHNKPRKLPTKPPFELLTGVSIIADYYQCRYSVLQYENKWKNTLLQSIPSRTDAQTMLTGLWVALFFGSSIDFRIFSIELLEHSDGTLDSGGLPLPQKILDTISDRRQIMLEGFIITMWEYEAALCDPLDMKVLNRFILDNNLDHAALPLPEVTIHRPRRECEALDLPITWLGEHAVKRLTPEGLNLTDWVESQMETVLIGKVSTAYIYHKNYCPETKTNISKVFTYTIETGEAQLFCHCTAGGVNKA</sequence>
<evidence type="ECO:0000313" key="2">
    <source>
        <dbReference type="EMBL" id="KAL2785179.1"/>
    </source>
</evidence>
<keyword evidence="3" id="KW-1185">Reference proteome</keyword>
<name>A0ABR4FPK4_9EURO</name>
<feature type="compositionally biased region" description="Low complexity" evidence="1">
    <location>
        <begin position="1"/>
        <end position="12"/>
    </location>
</feature>
<dbReference type="Gene3D" id="3.30.710.10">
    <property type="entry name" value="Potassium Channel Kv1.1, Chain A"/>
    <property type="match status" value="1"/>
</dbReference>
<gene>
    <name evidence="2" type="ORF">BJX66DRAFT_343352</name>
</gene>
<evidence type="ECO:0000256" key="1">
    <source>
        <dbReference type="SAM" id="MobiDB-lite"/>
    </source>
</evidence>
<evidence type="ECO:0008006" key="4">
    <source>
        <dbReference type="Google" id="ProtNLM"/>
    </source>
</evidence>
<dbReference type="Proteomes" id="UP001610563">
    <property type="component" value="Unassembled WGS sequence"/>
</dbReference>
<reference evidence="2 3" key="1">
    <citation type="submission" date="2024-07" db="EMBL/GenBank/DDBJ databases">
        <title>Section-level genome sequencing and comparative genomics of Aspergillus sections Usti and Cavernicolus.</title>
        <authorList>
            <consortium name="Lawrence Berkeley National Laboratory"/>
            <person name="Nybo J.L."/>
            <person name="Vesth T.C."/>
            <person name="Theobald S."/>
            <person name="Frisvad J.C."/>
            <person name="Larsen T.O."/>
            <person name="Kjaerboelling I."/>
            <person name="Rothschild-Mancinelli K."/>
            <person name="Lyhne E.K."/>
            <person name="Kogle M.E."/>
            <person name="Barry K."/>
            <person name="Clum A."/>
            <person name="Na H."/>
            <person name="Ledsgaard L."/>
            <person name="Lin J."/>
            <person name="Lipzen A."/>
            <person name="Kuo A."/>
            <person name="Riley R."/>
            <person name="Mondo S."/>
            <person name="Labutti K."/>
            <person name="Haridas S."/>
            <person name="Pangalinan J."/>
            <person name="Salamov A.A."/>
            <person name="Simmons B.A."/>
            <person name="Magnuson J.K."/>
            <person name="Chen J."/>
            <person name="Drula E."/>
            <person name="Henrissat B."/>
            <person name="Wiebenga A."/>
            <person name="Lubbers R.J."/>
            <person name="Gomes A.C."/>
            <person name="Makela M.R."/>
            <person name="Stajich J."/>
            <person name="Grigoriev I.V."/>
            <person name="Mortensen U.H."/>
            <person name="De Vries R.P."/>
            <person name="Baker S.E."/>
            <person name="Andersen M.R."/>
        </authorList>
    </citation>
    <scope>NUCLEOTIDE SEQUENCE [LARGE SCALE GENOMIC DNA]</scope>
    <source>
        <strain evidence="2 3">CBS 209.92</strain>
    </source>
</reference>